<protein>
    <submittedName>
        <fullName evidence="3">TKL protein kinase</fullName>
    </submittedName>
</protein>
<feature type="compositionally biased region" description="Pro residues" evidence="1">
    <location>
        <begin position="41"/>
        <end position="51"/>
    </location>
</feature>
<feature type="compositionally biased region" description="Acidic residues" evidence="1">
    <location>
        <begin position="1010"/>
        <end position="1022"/>
    </location>
</feature>
<evidence type="ECO:0000256" key="1">
    <source>
        <dbReference type="SAM" id="MobiDB-lite"/>
    </source>
</evidence>
<dbReference type="CDD" id="cd00180">
    <property type="entry name" value="PKc"/>
    <property type="match status" value="1"/>
</dbReference>
<feature type="compositionally biased region" description="Pro residues" evidence="1">
    <location>
        <begin position="131"/>
        <end position="149"/>
    </location>
</feature>
<feature type="region of interest" description="Disordered" evidence="1">
    <location>
        <begin position="790"/>
        <end position="872"/>
    </location>
</feature>
<feature type="region of interest" description="Disordered" evidence="1">
    <location>
        <begin position="1138"/>
        <end position="1193"/>
    </location>
</feature>
<evidence type="ECO:0000259" key="2">
    <source>
        <dbReference type="PROSITE" id="PS50011"/>
    </source>
</evidence>
<feature type="domain" description="Protein kinase" evidence="2">
    <location>
        <begin position="544"/>
        <end position="782"/>
    </location>
</feature>
<reference evidence="3" key="1">
    <citation type="submission" date="2010-05" db="EMBL/GenBank/DDBJ databases">
        <title>The Genome Sequence of Magnaporthe poae strain ATCC 64411.</title>
        <authorList>
            <consortium name="The Broad Institute Genome Sequencing Platform"/>
            <consortium name="Broad Institute Genome Sequencing Center for Infectious Disease"/>
            <person name="Ma L.-J."/>
            <person name="Dead R."/>
            <person name="Young S."/>
            <person name="Zeng Q."/>
            <person name="Koehrsen M."/>
            <person name="Alvarado L."/>
            <person name="Berlin A."/>
            <person name="Chapman S.B."/>
            <person name="Chen Z."/>
            <person name="Freedman E."/>
            <person name="Gellesch M."/>
            <person name="Goldberg J."/>
            <person name="Griggs A."/>
            <person name="Gujja S."/>
            <person name="Heilman E.R."/>
            <person name="Heiman D."/>
            <person name="Hepburn T."/>
            <person name="Howarth C."/>
            <person name="Jen D."/>
            <person name="Larson L."/>
            <person name="Mehta T."/>
            <person name="Neiman D."/>
            <person name="Pearson M."/>
            <person name="Roberts A."/>
            <person name="Saif S."/>
            <person name="Shea T."/>
            <person name="Shenoy N."/>
            <person name="Sisk P."/>
            <person name="Stolte C."/>
            <person name="Sykes S."/>
            <person name="Walk T."/>
            <person name="White J."/>
            <person name="Yandava C."/>
            <person name="Haas B."/>
            <person name="Nusbaum C."/>
            <person name="Birren B."/>
        </authorList>
    </citation>
    <scope>NUCLEOTIDE SEQUENCE</scope>
    <source>
        <strain evidence="3">ATCC 64411</strain>
    </source>
</reference>
<feature type="compositionally biased region" description="Basic and acidic residues" evidence="1">
    <location>
        <begin position="1165"/>
        <end position="1185"/>
    </location>
</feature>
<dbReference type="EMBL" id="GL876966">
    <property type="protein sequence ID" value="KLU81814.1"/>
    <property type="molecule type" value="Genomic_DNA"/>
</dbReference>
<evidence type="ECO:0000313" key="5">
    <source>
        <dbReference type="Proteomes" id="UP000011715"/>
    </source>
</evidence>
<feature type="compositionally biased region" description="Basic residues" evidence="1">
    <location>
        <begin position="71"/>
        <end position="80"/>
    </location>
</feature>
<dbReference type="PANTHER" id="PTHR24216">
    <property type="entry name" value="PAXILLIN-RELATED"/>
    <property type="match status" value="1"/>
</dbReference>
<keyword evidence="3" id="KW-0808">Transferase</keyword>
<dbReference type="AlphaFoldDB" id="A0A0C4DM92"/>
<organism evidence="4 5">
    <name type="scientific">Magnaporthiopsis poae (strain ATCC 64411 / 73-15)</name>
    <name type="common">Kentucky bluegrass fungus</name>
    <name type="synonym">Magnaporthe poae</name>
    <dbReference type="NCBI Taxonomy" id="644358"/>
    <lineage>
        <taxon>Eukaryota</taxon>
        <taxon>Fungi</taxon>
        <taxon>Dikarya</taxon>
        <taxon>Ascomycota</taxon>
        <taxon>Pezizomycotina</taxon>
        <taxon>Sordariomycetes</taxon>
        <taxon>Sordariomycetidae</taxon>
        <taxon>Magnaporthales</taxon>
        <taxon>Magnaporthaceae</taxon>
        <taxon>Magnaporthiopsis</taxon>
    </lineage>
</organism>
<feature type="compositionally biased region" description="Polar residues" evidence="1">
    <location>
        <begin position="805"/>
        <end position="823"/>
    </location>
</feature>
<dbReference type="PANTHER" id="PTHR24216:SF8">
    <property type="entry name" value="PAXILLIN, ISOFORM F"/>
    <property type="match status" value="1"/>
</dbReference>
<proteinExistence type="predicted"/>
<reference evidence="4" key="4">
    <citation type="journal article" date="2015" name="G3 (Bethesda)">
        <title>Genome sequences of three phytopathogenic species of the Magnaporthaceae family of fungi.</title>
        <authorList>
            <person name="Okagaki L.H."/>
            <person name="Nunes C.C."/>
            <person name="Sailsbery J."/>
            <person name="Clay B."/>
            <person name="Brown D."/>
            <person name="John T."/>
            <person name="Oh Y."/>
            <person name="Young N."/>
            <person name="Fitzgerald M."/>
            <person name="Haas B.J."/>
            <person name="Zeng Q."/>
            <person name="Young S."/>
            <person name="Adiconis X."/>
            <person name="Fan L."/>
            <person name="Levin J.Z."/>
            <person name="Mitchell T.K."/>
            <person name="Okubara P.A."/>
            <person name="Farman M.L."/>
            <person name="Kohn L.M."/>
            <person name="Birren B."/>
            <person name="Ma L.-J."/>
            <person name="Dean R.A."/>
        </authorList>
    </citation>
    <scope>NUCLEOTIDE SEQUENCE</scope>
    <source>
        <strain evidence="4">ATCC 64411 / 73-15</strain>
    </source>
</reference>
<dbReference type="InterPro" id="IPR000719">
    <property type="entry name" value="Prot_kinase_dom"/>
</dbReference>
<feature type="region of interest" description="Disordered" evidence="1">
    <location>
        <begin position="1"/>
        <end position="237"/>
    </location>
</feature>
<dbReference type="EnsemblFungi" id="MAPG_00895T0">
    <property type="protein sequence ID" value="MAPG_00895T0"/>
    <property type="gene ID" value="MAPG_00895"/>
</dbReference>
<feature type="region of interest" description="Disordered" evidence="1">
    <location>
        <begin position="993"/>
        <end position="1039"/>
    </location>
</feature>
<feature type="compositionally biased region" description="Polar residues" evidence="1">
    <location>
        <begin position="906"/>
        <end position="918"/>
    </location>
</feature>
<dbReference type="eggNOG" id="KOG0199">
    <property type="taxonomic scope" value="Eukaryota"/>
</dbReference>
<dbReference type="PROSITE" id="PS50011">
    <property type="entry name" value="PROTEIN_KINASE_DOM"/>
    <property type="match status" value="1"/>
</dbReference>
<feature type="compositionally biased region" description="Basic and acidic residues" evidence="1">
    <location>
        <begin position="358"/>
        <end position="367"/>
    </location>
</feature>
<dbReference type="Pfam" id="PF07714">
    <property type="entry name" value="PK_Tyr_Ser-Thr"/>
    <property type="match status" value="1"/>
</dbReference>
<dbReference type="VEuPathDB" id="FungiDB:MAPG_00895"/>
<keyword evidence="5" id="KW-1185">Reference proteome</keyword>
<keyword evidence="3" id="KW-0418">Kinase</keyword>
<dbReference type="EMBL" id="ADBL01000216">
    <property type="status" value="NOT_ANNOTATED_CDS"/>
    <property type="molecule type" value="Genomic_DNA"/>
</dbReference>
<feature type="region of interest" description="Disordered" evidence="1">
    <location>
        <begin position="884"/>
        <end position="930"/>
    </location>
</feature>
<feature type="compositionally biased region" description="Basic and acidic residues" evidence="1">
    <location>
        <begin position="152"/>
        <end position="189"/>
    </location>
</feature>
<dbReference type="Proteomes" id="UP000011715">
    <property type="component" value="Unassembled WGS sequence"/>
</dbReference>
<sequence length="1205" mass="133301">MWPPPCPVPLNSRFRSNQAKQKQAETHRSQPLMAQSGQAPPQEPSSAPPPARSAFALQSGVTRHPSLWRRILGRAHHGNKNRLPAPQPKPEPEPEWKPEWKPGPERRPVSERKPEPEPEPQSEALSRPKSQPQPQPQPQPQLQPEPESVPEPEAKFEHEPETKPEHESEPKTEHESEPKAEHEPEKPVEEPSVDGLDPDDPLLFTARRSNRTVIPGLPRAQTFKRQKSELRDNLMPAELSADERRALSMDRRLASPPLFSCESQSNPRSSVLDAPLRAVTTTSTSADVDTTGDADTTANIDSTTGDSAPDTKADPDATPLASTPTRTPIPVGLVSSTTVSQPLPSAPSPSLASTTPYDRGHDRDPRTTVETLADVEALDLNRTESNVDPRPESHAGPRPTALDTASMTSSQYEQLIHDDLERIWILNLSMHFRDKSKREKFFITYRQAEFRWRRVTVSLDYRNAPEDSLELDLEHTKFQREKNAKIYEAIRESLQDIQFYDTVTNLKLQTTDGRLHVHVVEDINEIIQYPAIRMVSHLRCRRVREHEIQFDSHMSGFVYKVKVHGQTLIKKEIPGPDTVDEFLYEVNALTQLQDSKHVIELYGVIVDDTEEHVKGLLISYAEQGALIDMIYDNDHKLPWARREKWAMQIVAGLSEIHEAGFVQGDFTLSNIVIDSNDDAKIIDINRRGCPVGWEPPEATPLIESGQRISMYIGVKSDIFQLGMVLWAMATQEDEPEAHSRPLRIDPDVDCPRWFREVVDMCLCENPRFRVAARILASMFPAFGGTGNSLGRHHGHARLPHAPTASVDSSVNTYGQSVDRTASSPPHEWTFGHRYVDPPTGTSNEPYYFPTRGRSPPSPIASHRGGLGTARGPYSRTPAWSAYSYDQSHSDQSVSDEVDIDNERTAANRSVTPRTSSEPASAPAHREKDVSVVEMPLSSPADSLSEVAAEVADGQDVARQIQTEAGAEAEAETTTDTLSDSAMEKLAQTCTSFGGEELEPHGVPLPPSPSEDTEGEENDEELRDDAATSESGGASLDWNEMEDDDIRDMRMWIPPHGPGPRWETGITEPAHHRNDINKSFHRVTATETEAGPTTDAAMATAMDANIERMKTPSTGRWLAIGTESLHGDGVSIVAAGQTTNAPSTPKAIGLDTPPGSGSARASPTHELPDELKGIGSAHDHSNEEALRAQGSMLDDFDRLVGFPSNH</sequence>
<gene>
    <name evidence="3" type="ORF">MAPG_00895</name>
</gene>
<name>A0A0C4DM92_MAGP6</name>
<feature type="compositionally biased region" description="Low complexity" evidence="1">
    <location>
        <begin position="282"/>
        <end position="298"/>
    </location>
</feature>
<dbReference type="OMA" id="HHRNDIN"/>
<reference evidence="3" key="3">
    <citation type="submission" date="2011-03" db="EMBL/GenBank/DDBJ databases">
        <title>Annotation of Magnaporthe poae ATCC 64411.</title>
        <authorList>
            <person name="Ma L.-J."/>
            <person name="Dead R."/>
            <person name="Young S.K."/>
            <person name="Zeng Q."/>
            <person name="Gargeya S."/>
            <person name="Fitzgerald M."/>
            <person name="Haas B."/>
            <person name="Abouelleil A."/>
            <person name="Alvarado L."/>
            <person name="Arachchi H.M."/>
            <person name="Berlin A."/>
            <person name="Brown A."/>
            <person name="Chapman S.B."/>
            <person name="Chen Z."/>
            <person name="Dunbar C."/>
            <person name="Freedman E."/>
            <person name="Gearin G."/>
            <person name="Gellesch M."/>
            <person name="Goldberg J."/>
            <person name="Griggs A."/>
            <person name="Gujja S."/>
            <person name="Heiman D."/>
            <person name="Howarth C."/>
            <person name="Larson L."/>
            <person name="Lui A."/>
            <person name="MacDonald P.J.P."/>
            <person name="Mehta T."/>
            <person name="Montmayeur A."/>
            <person name="Murphy C."/>
            <person name="Neiman D."/>
            <person name="Pearson M."/>
            <person name="Priest M."/>
            <person name="Roberts A."/>
            <person name="Saif S."/>
            <person name="Shea T."/>
            <person name="Shenoy N."/>
            <person name="Sisk P."/>
            <person name="Stolte C."/>
            <person name="Sykes S."/>
            <person name="Yandava C."/>
            <person name="Wortman J."/>
            <person name="Nusbaum C."/>
            <person name="Birren B."/>
        </authorList>
    </citation>
    <scope>NUCLEOTIDE SEQUENCE</scope>
    <source>
        <strain evidence="3">ATCC 64411</strain>
    </source>
</reference>
<dbReference type="GO" id="GO:0004672">
    <property type="term" value="F:protein kinase activity"/>
    <property type="evidence" value="ECO:0007669"/>
    <property type="project" value="InterPro"/>
</dbReference>
<feature type="region of interest" description="Disordered" evidence="1">
    <location>
        <begin position="282"/>
        <end position="409"/>
    </location>
</feature>
<dbReference type="InterPro" id="IPR011009">
    <property type="entry name" value="Kinase-like_dom_sf"/>
</dbReference>
<dbReference type="STRING" id="644358.A0A0C4DM92"/>
<evidence type="ECO:0000313" key="3">
    <source>
        <dbReference type="EMBL" id="KLU81814.1"/>
    </source>
</evidence>
<accession>A0A0C4DM92</accession>
<dbReference type="Gene3D" id="1.10.510.10">
    <property type="entry name" value="Transferase(Phosphotransferase) domain 1"/>
    <property type="match status" value="1"/>
</dbReference>
<reference evidence="5" key="2">
    <citation type="submission" date="2010-05" db="EMBL/GenBank/DDBJ databases">
        <title>The genome sequence of Magnaporthe poae strain ATCC 64411.</title>
        <authorList>
            <person name="Ma L.-J."/>
            <person name="Dead R."/>
            <person name="Young S."/>
            <person name="Zeng Q."/>
            <person name="Koehrsen M."/>
            <person name="Alvarado L."/>
            <person name="Berlin A."/>
            <person name="Chapman S.B."/>
            <person name="Chen Z."/>
            <person name="Freedman E."/>
            <person name="Gellesch M."/>
            <person name="Goldberg J."/>
            <person name="Griggs A."/>
            <person name="Gujja S."/>
            <person name="Heilman E.R."/>
            <person name="Heiman D."/>
            <person name="Hepburn T."/>
            <person name="Howarth C."/>
            <person name="Jen D."/>
            <person name="Larson L."/>
            <person name="Mehta T."/>
            <person name="Neiman D."/>
            <person name="Pearson M."/>
            <person name="Roberts A."/>
            <person name="Saif S."/>
            <person name="Shea T."/>
            <person name="Shenoy N."/>
            <person name="Sisk P."/>
            <person name="Stolte C."/>
            <person name="Sykes S."/>
            <person name="Walk T."/>
            <person name="White J."/>
            <person name="Yandava C."/>
            <person name="Haas B."/>
            <person name="Nusbaum C."/>
            <person name="Birren B."/>
        </authorList>
    </citation>
    <scope>NUCLEOTIDE SEQUENCE [LARGE SCALE GENOMIC DNA]</scope>
    <source>
        <strain evidence="5">ATCC 64411 / 73-15</strain>
    </source>
</reference>
<dbReference type="GO" id="GO:0005524">
    <property type="term" value="F:ATP binding"/>
    <property type="evidence" value="ECO:0007669"/>
    <property type="project" value="InterPro"/>
</dbReference>
<evidence type="ECO:0000313" key="4">
    <source>
        <dbReference type="EnsemblFungi" id="MAPG_00895T0"/>
    </source>
</evidence>
<feature type="compositionally biased region" description="Basic and acidic residues" evidence="1">
    <location>
        <begin position="379"/>
        <end position="395"/>
    </location>
</feature>
<dbReference type="OrthoDB" id="635774at2759"/>
<reference evidence="4" key="5">
    <citation type="submission" date="2015-06" db="UniProtKB">
        <authorList>
            <consortium name="EnsemblFungi"/>
        </authorList>
    </citation>
    <scope>IDENTIFICATION</scope>
    <source>
        <strain evidence="4">ATCC 64411</strain>
    </source>
</reference>
<dbReference type="InterPro" id="IPR001245">
    <property type="entry name" value="Ser-Thr/Tyr_kinase_cat_dom"/>
</dbReference>
<dbReference type="SUPFAM" id="SSF56112">
    <property type="entry name" value="Protein kinase-like (PK-like)"/>
    <property type="match status" value="1"/>
</dbReference>
<feature type="compositionally biased region" description="Basic and acidic residues" evidence="1">
    <location>
        <begin position="90"/>
        <end position="116"/>
    </location>
</feature>